<dbReference type="Proteomes" id="UP001317705">
    <property type="component" value="Chromosome"/>
</dbReference>
<gene>
    <name evidence="1" type="ORF">GURASL_28680</name>
</gene>
<reference evidence="1 2" key="1">
    <citation type="submission" date="2022-12" db="EMBL/GenBank/DDBJ databases">
        <title>Polyphasic characterization of Geotalea uranireducens NIT-SL11 newly isolated from a complex of sewage sludge and microbially reduced graphene oxide.</title>
        <authorList>
            <person name="Xie L."/>
            <person name="Yoshida N."/>
            <person name="Meng L."/>
        </authorList>
    </citation>
    <scope>NUCLEOTIDE SEQUENCE [LARGE SCALE GENOMIC DNA]</scope>
    <source>
        <strain evidence="1 2">NIT-SL11</strain>
    </source>
</reference>
<accession>A0ABM8EP03</accession>
<dbReference type="EMBL" id="AP027151">
    <property type="protein sequence ID" value="BDV43945.1"/>
    <property type="molecule type" value="Genomic_DNA"/>
</dbReference>
<name>A0ABM8EP03_9BACT</name>
<evidence type="ECO:0000313" key="2">
    <source>
        <dbReference type="Proteomes" id="UP001317705"/>
    </source>
</evidence>
<protein>
    <submittedName>
        <fullName evidence="1">Uncharacterized protein</fullName>
    </submittedName>
</protein>
<sequence>MGSAIADAPGSGNGLASCGNMAVGENAANGSPARKILQQWHVFTHIVPDVAGKANCMALFLPGGCSSADTYQLAKFNAYFVMCKRLIF</sequence>
<evidence type="ECO:0000313" key="1">
    <source>
        <dbReference type="EMBL" id="BDV43945.1"/>
    </source>
</evidence>
<organism evidence="1 2">
    <name type="scientific">Geotalea uraniireducens</name>
    <dbReference type="NCBI Taxonomy" id="351604"/>
    <lineage>
        <taxon>Bacteria</taxon>
        <taxon>Pseudomonadati</taxon>
        <taxon>Thermodesulfobacteriota</taxon>
        <taxon>Desulfuromonadia</taxon>
        <taxon>Geobacterales</taxon>
        <taxon>Geobacteraceae</taxon>
        <taxon>Geotalea</taxon>
    </lineage>
</organism>
<keyword evidence="2" id="KW-1185">Reference proteome</keyword>
<proteinExistence type="predicted"/>